<protein>
    <submittedName>
        <fullName evidence="1">Uncharacterized protein</fullName>
    </submittedName>
</protein>
<evidence type="ECO:0000313" key="1">
    <source>
        <dbReference type="EMBL" id="WAT93692.1"/>
    </source>
</evidence>
<gene>
    <name evidence="1" type="ORF">O1Q84_26610</name>
</gene>
<keyword evidence="1" id="KW-0614">Plasmid</keyword>
<dbReference type="AlphaFoldDB" id="A0AA47JMS2"/>
<evidence type="ECO:0000313" key="2">
    <source>
        <dbReference type="Proteomes" id="UP001156560"/>
    </source>
</evidence>
<sequence>MSVNSWEFQPDNEFSDITDDLNHQDVVSEKTSDRIVNVHDKHLSPQSTTLPSNDVCLNAFNQQKQDVRLSEVGGKSQSVQPSATKSNAYFHPNSQINLYNKSLNCAAVIRLGNIANNLISIVVDICPEHNGCSSDWNNKISVAFSHTELIQAYSLFLQNLKCLDFKLKFHQQQTGPLSIGFKESSIYVSTIISGKTISLTGNIAQKIKFMAQLEVATKHYFATAFPDLDQERILRQIALI</sequence>
<dbReference type="Proteomes" id="UP001156560">
    <property type="component" value="Plasmid pHLA"/>
</dbReference>
<organism evidence="1 2">
    <name type="scientific">Vibrio parahaemolyticus</name>
    <dbReference type="NCBI Taxonomy" id="670"/>
    <lineage>
        <taxon>Bacteria</taxon>
        <taxon>Pseudomonadati</taxon>
        <taxon>Pseudomonadota</taxon>
        <taxon>Gammaproteobacteria</taxon>
        <taxon>Vibrionales</taxon>
        <taxon>Vibrionaceae</taxon>
        <taxon>Vibrio</taxon>
    </lineage>
</organism>
<name>A0AA47JMS2_VIBPH</name>
<proteinExistence type="predicted"/>
<reference evidence="1" key="1">
    <citation type="submission" date="2022-12" db="EMBL/GenBank/DDBJ databases">
        <title>Vibrio parahaemolyticus become highly virulent by producing novel Tc toxins.</title>
        <authorList>
            <person name="Yang F."/>
            <person name="You Y."/>
            <person name="Lai Q."/>
            <person name="Xu L."/>
            <person name="Li F."/>
        </authorList>
    </citation>
    <scope>NUCLEOTIDE SEQUENCE</scope>
    <source>
        <strain evidence="1">Vp-HL-202005</strain>
        <plasmid evidence="1">pHLA</plasmid>
    </source>
</reference>
<geneLocation type="plasmid" evidence="1 2">
    <name>pHLA</name>
</geneLocation>
<dbReference type="RefSeq" id="WP_086484021.1">
    <property type="nucleotide sequence ID" value="NZ_CP114196.1"/>
</dbReference>
<dbReference type="EMBL" id="CP114196">
    <property type="protein sequence ID" value="WAT93692.1"/>
    <property type="molecule type" value="Genomic_DNA"/>
</dbReference>
<accession>A0AA47JMS2</accession>